<dbReference type="GO" id="GO:0043365">
    <property type="term" value="F:[formate-C-acetyltransferase]-activating enzyme activity"/>
    <property type="evidence" value="ECO:0007669"/>
    <property type="project" value="InterPro"/>
</dbReference>
<dbReference type="SFLD" id="SFLDG01066">
    <property type="entry name" value="organic_radical-activating_enz"/>
    <property type="match status" value="1"/>
</dbReference>
<evidence type="ECO:0000256" key="5">
    <source>
        <dbReference type="ARBA" id="ARBA00023004"/>
    </source>
</evidence>
<dbReference type="AlphaFoldDB" id="A0A4P6FDA4"/>
<keyword evidence="3" id="KW-0949">S-adenosyl-L-methionine</keyword>
<dbReference type="Gene3D" id="3.20.20.70">
    <property type="entry name" value="Aldolase class I"/>
    <property type="match status" value="1"/>
</dbReference>
<comment type="cofactor">
    <cofactor evidence="1">
        <name>[4Fe-4S] cluster</name>
        <dbReference type="ChEBI" id="CHEBI:49883"/>
    </cofactor>
</comment>
<evidence type="ECO:0000256" key="4">
    <source>
        <dbReference type="ARBA" id="ARBA00022723"/>
    </source>
</evidence>
<evidence type="ECO:0000313" key="8">
    <source>
        <dbReference type="Proteomes" id="UP000292118"/>
    </source>
</evidence>
<dbReference type="KEGG" id="xya:ET471_17400"/>
<proteinExistence type="predicted"/>
<dbReference type="EMBL" id="CP035493">
    <property type="protein sequence ID" value="QAY71587.1"/>
    <property type="molecule type" value="Genomic_DNA"/>
</dbReference>
<dbReference type="OrthoDB" id="9782387at2"/>
<dbReference type="SFLD" id="SFLDG01063">
    <property type="entry name" value="activating_enzymes__group_1"/>
    <property type="match status" value="1"/>
</dbReference>
<dbReference type="Pfam" id="PF13353">
    <property type="entry name" value="Fer4_12"/>
    <property type="match status" value="1"/>
</dbReference>
<organism evidence="7 8">
    <name type="scientific">Xylanimonas protaetiae</name>
    <dbReference type="NCBI Taxonomy" id="2509457"/>
    <lineage>
        <taxon>Bacteria</taxon>
        <taxon>Bacillati</taxon>
        <taxon>Actinomycetota</taxon>
        <taxon>Actinomycetes</taxon>
        <taxon>Micrococcales</taxon>
        <taxon>Promicromonosporaceae</taxon>
        <taxon>Xylanimonas</taxon>
    </lineage>
</organism>
<evidence type="ECO:0000256" key="6">
    <source>
        <dbReference type="ARBA" id="ARBA00023014"/>
    </source>
</evidence>
<dbReference type="PANTHER" id="PTHR30352">
    <property type="entry name" value="PYRUVATE FORMATE-LYASE-ACTIVATING ENZYME"/>
    <property type="match status" value="1"/>
</dbReference>
<reference evidence="7 8" key="1">
    <citation type="submission" date="2019-01" db="EMBL/GenBank/DDBJ databases">
        <title>Genome sequencing of strain FW10M-9.</title>
        <authorList>
            <person name="Heo J."/>
            <person name="Kim S.-J."/>
            <person name="Kim J.-S."/>
            <person name="Hong S.-B."/>
            <person name="Kwon S.-W."/>
        </authorList>
    </citation>
    <scope>NUCLEOTIDE SEQUENCE [LARGE SCALE GENOMIC DNA]</scope>
    <source>
        <strain evidence="7 8">FW10M-9</strain>
    </source>
</reference>
<dbReference type="SFLD" id="SFLDS00029">
    <property type="entry name" value="Radical_SAM"/>
    <property type="match status" value="1"/>
</dbReference>
<keyword evidence="2" id="KW-0004">4Fe-4S</keyword>
<name>A0A4P6FDA4_9MICO</name>
<sequence>MTTSAFADRGLPSPLTADLSATVGRTAARNAPQTPSDRWDPTVVSQAYIADYKPFTALDGEGVRCALYVSGCLFECPGCFNEAAWSFRLGTPYDDALEDRVLADLAKPYVQGLSLLGGEPMLNTPVLLRLVERVRAALPGKDVWCWTGFTFEQLTTAGHPQQQALLEQVDVLVDGPFRQDRKDLTLRFRGSTNQRVLDVPASFAAGEAVAWPRL</sequence>
<dbReference type="InterPro" id="IPR007197">
    <property type="entry name" value="rSAM"/>
</dbReference>
<keyword evidence="6" id="KW-0411">Iron-sulfur</keyword>
<dbReference type="GO" id="GO:0004748">
    <property type="term" value="F:ribonucleoside-diphosphate reductase activity, thioredoxin disulfide as acceptor"/>
    <property type="evidence" value="ECO:0007669"/>
    <property type="project" value="TreeGrafter"/>
</dbReference>
<keyword evidence="4" id="KW-0479">Metal-binding</keyword>
<dbReference type="Proteomes" id="UP000292118">
    <property type="component" value="Chromosome"/>
</dbReference>
<accession>A0A4P6FDA4</accession>
<dbReference type="RefSeq" id="WP_129190419.1">
    <property type="nucleotide sequence ID" value="NZ_CP035493.1"/>
</dbReference>
<keyword evidence="8" id="KW-1185">Reference proteome</keyword>
<evidence type="ECO:0000256" key="3">
    <source>
        <dbReference type="ARBA" id="ARBA00022691"/>
    </source>
</evidence>
<evidence type="ECO:0000256" key="2">
    <source>
        <dbReference type="ARBA" id="ARBA00022485"/>
    </source>
</evidence>
<protein>
    <submittedName>
        <fullName evidence="7">Anaerobic ribonucleoside-triphosphate reductase activating protein</fullName>
    </submittedName>
</protein>
<dbReference type="SFLD" id="SFLDF00299">
    <property type="entry name" value="anaerobic_ribonucleoside-triph"/>
    <property type="match status" value="1"/>
</dbReference>
<dbReference type="InterPro" id="IPR013785">
    <property type="entry name" value="Aldolase_TIM"/>
</dbReference>
<dbReference type="GO" id="GO:0051539">
    <property type="term" value="F:4 iron, 4 sulfur cluster binding"/>
    <property type="evidence" value="ECO:0007669"/>
    <property type="project" value="UniProtKB-KW"/>
</dbReference>
<dbReference type="PANTHER" id="PTHR30352:SF2">
    <property type="entry name" value="ANAEROBIC RIBONUCLEOSIDE-TRIPHOSPHATE REDUCTASE-ACTIVATING PROTEIN"/>
    <property type="match status" value="1"/>
</dbReference>
<dbReference type="InterPro" id="IPR058240">
    <property type="entry name" value="rSAM_sf"/>
</dbReference>
<dbReference type="GO" id="GO:0046872">
    <property type="term" value="F:metal ion binding"/>
    <property type="evidence" value="ECO:0007669"/>
    <property type="project" value="UniProtKB-KW"/>
</dbReference>
<keyword evidence="5" id="KW-0408">Iron</keyword>
<gene>
    <name evidence="7" type="primary">nrdG</name>
    <name evidence="7" type="ORF">ET471_17400</name>
</gene>
<dbReference type="SUPFAM" id="SSF102114">
    <property type="entry name" value="Radical SAM enzymes"/>
    <property type="match status" value="1"/>
</dbReference>
<evidence type="ECO:0000256" key="1">
    <source>
        <dbReference type="ARBA" id="ARBA00001966"/>
    </source>
</evidence>
<dbReference type="NCBIfam" id="TIGR02491">
    <property type="entry name" value="NrdG"/>
    <property type="match status" value="1"/>
</dbReference>
<dbReference type="InterPro" id="IPR012837">
    <property type="entry name" value="NrdG"/>
</dbReference>
<dbReference type="InterPro" id="IPR034457">
    <property type="entry name" value="Organic_radical-activating"/>
</dbReference>
<evidence type="ECO:0000313" key="7">
    <source>
        <dbReference type="EMBL" id="QAY71587.1"/>
    </source>
</evidence>